<organism evidence="2 3">
    <name type="scientific">Paraburkholderia bannensis</name>
    <dbReference type="NCBI Taxonomy" id="765414"/>
    <lineage>
        <taxon>Bacteria</taxon>
        <taxon>Pseudomonadati</taxon>
        <taxon>Pseudomonadota</taxon>
        <taxon>Betaproteobacteria</taxon>
        <taxon>Burkholderiales</taxon>
        <taxon>Burkholderiaceae</taxon>
        <taxon>Paraburkholderia</taxon>
    </lineage>
</organism>
<keyword evidence="3" id="KW-1185">Reference proteome</keyword>
<comment type="caution">
    <text evidence="2">The sequence shown here is derived from an EMBL/GenBank/DDBJ whole genome shotgun (WGS) entry which is preliminary data.</text>
</comment>
<evidence type="ECO:0000313" key="3">
    <source>
        <dbReference type="Proteomes" id="UP000571554"/>
    </source>
</evidence>
<proteinExistence type="predicted"/>
<reference evidence="2 3" key="1">
    <citation type="submission" date="2020-08" db="EMBL/GenBank/DDBJ databases">
        <title>Above-ground endophytic microbial communities from plants in different locations in the United States.</title>
        <authorList>
            <person name="Frank C."/>
        </authorList>
    </citation>
    <scope>NUCLEOTIDE SEQUENCE [LARGE SCALE GENOMIC DNA]</scope>
    <source>
        <strain evidence="2 3">WP4_2_2</strain>
    </source>
</reference>
<feature type="region of interest" description="Disordered" evidence="1">
    <location>
        <begin position="27"/>
        <end position="70"/>
    </location>
</feature>
<dbReference type="Proteomes" id="UP000571554">
    <property type="component" value="Unassembled WGS sequence"/>
</dbReference>
<feature type="compositionally biased region" description="Basic residues" evidence="1">
    <location>
        <begin position="31"/>
        <end position="42"/>
    </location>
</feature>
<gene>
    <name evidence="2" type="ORF">F4827_000960</name>
</gene>
<dbReference type="EMBL" id="JACHBW010000002">
    <property type="protein sequence ID" value="MBB6101134.1"/>
    <property type="molecule type" value="Genomic_DNA"/>
</dbReference>
<accession>A0A7W9TTT9</accession>
<evidence type="ECO:0000313" key="2">
    <source>
        <dbReference type="EMBL" id="MBB6101134.1"/>
    </source>
</evidence>
<protein>
    <submittedName>
        <fullName evidence="2">Uncharacterized protein</fullName>
    </submittedName>
</protein>
<name>A0A7W9TTT9_9BURK</name>
<evidence type="ECO:0000256" key="1">
    <source>
        <dbReference type="SAM" id="MobiDB-lite"/>
    </source>
</evidence>
<sequence>MEGFFRPIADQSVAVYSLIRHAKDRFSSTTKHAHRDAPRRRACAGQQGSWEHETGPPGNPPKPEKSCSNMVLQPFRGHNTFWLDTLGGHP</sequence>
<dbReference type="AlphaFoldDB" id="A0A7W9TTT9"/>